<reference evidence="1" key="1">
    <citation type="submission" date="2014-09" db="EMBL/GenBank/DDBJ databases">
        <authorList>
            <person name="Magalhaes I.L.F."/>
            <person name="Oliveira U."/>
            <person name="Santos F.R."/>
            <person name="Vidigal T.H.D.A."/>
            <person name="Brescovit A.D."/>
            <person name="Santos A.J."/>
        </authorList>
    </citation>
    <scope>NUCLEOTIDE SEQUENCE</scope>
    <source>
        <tissue evidence="1">Shoot tissue taken approximately 20 cm above the soil surface</tissue>
    </source>
</reference>
<protein>
    <submittedName>
        <fullName evidence="1">Uncharacterized protein</fullName>
    </submittedName>
</protein>
<evidence type="ECO:0000313" key="1">
    <source>
        <dbReference type="EMBL" id="JAD96880.1"/>
    </source>
</evidence>
<reference evidence="1" key="2">
    <citation type="journal article" date="2015" name="Data Brief">
        <title>Shoot transcriptome of the giant reed, Arundo donax.</title>
        <authorList>
            <person name="Barrero R.A."/>
            <person name="Guerrero F.D."/>
            <person name="Moolhuijzen P."/>
            <person name="Goolsby J.A."/>
            <person name="Tidwell J."/>
            <person name="Bellgard S.E."/>
            <person name="Bellgard M.I."/>
        </authorList>
    </citation>
    <scope>NUCLEOTIDE SEQUENCE</scope>
    <source>
        <tissue evidence="1">Shoot tissue taken approximately 20 cm above the soil surface</tissue>
    </source>
</reference>
<sequence length="35" mass="3726">MPKSLRISAALLAGNRSGLIPIQDPCGCRLFRLSA</sequence>
<accession>A0A0A9EG78</accession>
<dbReference type="AlphaFoldDB" id="A0A0A9EG78"/>
<dbReference type="EMBL" id="GBRH01201015">
    <property type="protein sequence ID" value="JAD96880.1"/>
    <property type="molecule type" value="Transcribed_RNA"/>
</dbReference>
<proteinExistence type="predicted"/>
<name>A0A0A9EG78_ARUDO</name>
<organism evidence="1">
    <name type="scientific">Arundo donax</name>
    <name type="common">Giant reed</name>
    <name type="synonym">Donax arundinaceus</name>
    <dbReference type="NCBI Taxonomy" id="35708"/>
    <lineage>
        <taxon>Eukaryota</taxon>
        <taxon>Viridiplantae</taxon>
        <taxon>Streptophyta</taxon>
        <taxon>Embryophyta</taxon>
        <taxon>Tracheophyta</taxon>
        <taxon>Spermatophyta</taxon>
        <taxon>Magnoliopsida</taxon>
        <taxon>Liliopsida</taxon>
        <taxon>Poales</taxon>
        <taxon>Poaceae</taxon>
        <taxon>PACMAD clade</taxon>
        <taxon>Arundinoideae</taxon>
        <taxon>Arundineae</taxon>
        <taxon>Arundo</taxon>
    </lineage>
</organism>